<gene>
    <name evidence="10" type="ORF">Dsi01nite_073240</name>
</gene>
<evidence type="ECO:0000256" key="3">
    <source>
        <dbReference type="ARBA" id="ARBA00022801"/>
    </source>
</evidence>
<evidence type="ECO:0000256" key="4">
    <source>
        <dbReference type="ARBA" id="ARBA00022825"/>
    </source>
</evidence>
<dbReference type="PANTHER" id="PTHR43806:SF11">
    <property type="entry name" value="CEREVISIN-RELATED"/>
    <property type="match status" value="1"/>
</dbReference>
<organism evidence="10 11">
    <name type="scientific">Dactylosporangium siamense</name>
    <dbReference type="NCBI Taxonomy" id="685454"/>
    <lineage>
        <taxon>Bacteria</taxon>
        <taxon>Bacillati</taxon>
        <taxon>Actinomycetota</taxon>
        <taxon>Actinomycetes</taxon>
        <taxon>Micromonosporales</taxon>
        <taxon>Micromonosporaceae</taxon>
        <taxon>Dactylosporangium</taxon>
    </lineage>
</organism>
<reference evidence="10" key="1">
    <citation type="submission" date="2021-01" db="EMBL/GenBank/DDBJ databases">
        <title>Whole genome shotgun sequence of Dactylosporangium siamense NBRC 106093.</title>
        <authorList>
            <person name="Komaki H."/>
            <person name="Tamura T."/>
        </authorList>
    </citation>
    <scope>NUCLEOTIDE SEQUENCE</scope>
    <source>
        <strain evidence="10">NBRC 106093</strain>
    </source>
</reference>
<evidence type="ECO:0000256" key="5">
    <source>
        <dbReference type="PROSITE-ProRule" id="PRU01240"/>
    </source>
</evidence>
<dbReference type="GO" id="GO:0006508">
    <property type="term" value="P:proteolysis"/>
    <property type="evidence" value="ECO:0007669"/>
    <property type="project" value="UniProtKB-KW"/>
</dbReference>
<keyword evidence="2 5" id="KW-0645">Protease</keyword>
<feature type="chain" id="PRO_5036677678" evidence="8">
    <location>
        <begin position="28"/>
        <end position="360"/>
    </location>
</feature>
<keyword evidence="7" id="KW-0812">Transmembrane</keyword>
<feature type="signal peptide" evidence="8">
    <location>
        <begin position="1"/>
        <end position="27"/>
    </location>
</feature>
<evidence type="ECO:0000313" key="10">
    <source>
        <dbReference type="EMBL" id="GIG49283.1"/>
    </source>
</evidence>
<dbReference type="PROSITE" id="PS51892">
    <property type="entry name" value="SUBTILASE"/>
    <property type="match status" value="1"/>
</dbReference>
<dbReference type="RefSeq" id="WP_203850973.1">
    <property type="nucleotide sequence ID" value="NZ_BAAAVW010000001.1"/>
</dbReference>
<keyword evidence="7" id="KW-0472">Membrane</keyword>
<comment type="similarity">
    <text evidence="1 5">Belongs to the peptidase S8 family.</text>
</comment>
<evidence type="ECO:0000256" key="2">
    <source>
        <dbReference type="ARBA" id="ARBA00022670"/>
    </source>
</evidence>
<dbReference type="InterPro" id="IPR000209">
    <property type="entry name" value="Peptidase_S8/S53_dom"/>
</dbReference>
<dbReference type="Gene3D" id="3.40.50.200">
    <property type="entry name" value="Peptidase S8/S53 domain"/>
    <property type="match status" value="1"/>
</dbReference>
<dbReference type="InterPro" id="IPR050131">
    <property type="entry name" value="Peptidase_S8_subtilisin-like"/>
</dbReference>
<dbReference type="EMBL" id="BONQ01000115">
    <property type="protein sequence ID" value="GIG49283.1"/>
    <property type="molecule type" value="Genomic_DNA"/>
</dbReference>
<evidence type="ECO:0000259" key="9">
    <source>
        <dbReference type="Pfam" id="PF00082"/>
    </source>
</evidence>
<keyword evidence="11" id="KW-1185">Reference proteome</keyword>
<dbReference type="Pfam" id="PF00082">
    <property type="entry name" value="Peptidase_S8"/>
    <property type="match status" value="1"/>
</dbReference>
<dbReference type="PANTHER" id="PTHR43806">
    <property type="entry name" value="PEPTIDASE S8"/>
    <property type="match status" value="1"/>
</dbReference>
<feature type="domain" description="Peptidase S8/S53" evidence="9">
    <location>
        <begin position="51"/>
        <end position="298"/>
    </location>
</feature>
<evidence type="ECO:0000256" key="8">
    <source>
        <dbReference type="SAM" id="SignalP"/>
    </source>
</evidence>
<sequence length="360" mass="36133">MNLTRPTVLAAATLSAAIIWTPCAASADGIRDRQWHLDALQIAQAQQITQGAGVIVAVADTGVDDRHGELAGAVLPGKEFGEQPTGDGRSDTDGHGTAMAGLIAGRGLPEGGGVLGVAPKATILPVQTLHSEFGGSPIDLAEGITWAVGRGAKVICVAAGTSEYPEVTAAVAAAIAADVVVVAGAGNAPQARQVAFPAKLPGVLAVGGTDKDGNHARISVAGPEIALSAPAVDVVSTGAFGTYVTGEGTSNSTAIVAGVVALVRAKFPDLSAVEVIRRLTATATDRGKPGRDDEYGYGIVNPVAALTASIGPPVTASSPPSDRAERQNVFAPGPMVWALVGGGTVVAFAGLLAWRRRQSR</sequence>
<dbReference type="PRINTS" id="PR00723">
    <property type="entry name" value="SUBTILISIN"/>
</dbReference>
<keyword evidence="3 5" id="KW-0378">Hydrolase</keyword>
<dbReference type="Proteomes" id="UP000660611">
    <property type="component" value="Unassembled WGS sequence"/>
</dbReference>
<comment type="caution">
    <text evidence="10">The sequence shown here is derived from an EMBL/GenBank/DDBJ whole genome shotgun (WGS) entry which is preliminary data.</text>
</comment>
<feature type="active site" description="Charge relay system" evidence="5">
    <location>
        <position position="95"/>
    </location>
</feature>
<dbReference type="GO" id="GO:0004252">
    <property type="term" value="F:serine-type endopeptidase activity"/>
    <property type="evidence" value="ECO:0007669"/>
    <property type="project" value="UniProtKB-UniRule"/>
</dbReference>
<evidence type="ECO:0000256" key="7">
    <source>
        <dbReference type="SAM" id="Phobius"/>
    </source>
</evidence>
<proteinExistence type="inferred from homology"/>
<dbReference type="InterPro" id="IPR036852">
    <property type="entry name" value="Peptidase_S8/S53_dom_sf"/>
</dbReference>
<evidence type="ECO:0000256" key="1">
    <source>
        <dbReference type="ARBA" id="ARBA00011073"/>
    </source>
</evidence>
<protein>
    <submittedName>
        <fullName evidence="10">Type VII secretion-associated serine protease</fullName>
    </submittedName>
</protein>
<keyword evidence="7" id="KW-1133">Transmembrane helix</keyword>
<keyword evidence="4 5" id="KW-0720">Serine protease</keyword>
<name>A0A919PVF6_9ACTN</name>
<keyword evidence="8" id="KW-0732">Signal</keyword>
<accession>A0A919PVF6</accession>
<dbReference type="SUPFAM" id="SSF52743">
    <property type="entry name" value="Subtilisin-like"/>
    <property type="match status" value="1"/>
</dbReference>
<feature type="region of interest" description="Disordered" evidence="6">
    <location>
        <begin position="76"/>
        <end position="96"/>
    </location>
</feature>
<dbReference type="AlphaFoldDB" id="A0A919PVF6"/>
<evidence type="ECO:0000256" key="6">
    <source>
        <dbReference type="SAM" id="MobiDB-lite"/>
    </source>
</evidence>
<dbReference type="InterPro" id="IPR015500">
    <property type="entry name" value="Peptidase_S8_subtilisin-rel"/>
</dbReference>
<feature type="transmembrane region" description="Helical" evidence="7">
    <location>
        <begin position="335"/>
        <end position="354"/>
    </location>
</feature>
<evidence type="ECO:0000313" key="11">
    <source>
        <dbReference type="Proteomes" id="UP000660611"/>
    </source>
</evidence>
<feature type="active site" description="Charge relay system" evidence="5">
    <location>
        <position position="250"/>
    </location>
</feature>
<feature type="active site" description="Charge relay system" evidence="5">
    <location>
        <position position="60"/>
    </location>
</feature>